<sequence>MKLLVFAHTPPPHHGQSYMVELMLRGFGGDCRTRPRSAGPHPLGIECYHVNARVSKDLQDIGEFRPAKLVLLLFYCLQALWIRFRYGVENFYYVPAPGKYSALYRDWLVLGLCRPFFKRLILHWHAAGLGRWLETVGRMPARVLTWRAFRDADLFVVLSRFNRGDVQKFWPRRVAVVPNGIPDPCPQFETNVLPRRLARLAVRRALVQGRAPSEADRLAAGADADEVKVLFLGHCLREKGLFDAIEGVAGLHRRLRREGVPLRLRLLVAGSFPRAEEEAEFRALQADPEVGPLLTYLGFVSGERKEQALREADLMCFPTFYPAESFGLVIVEALAFGLPVVTTRYRSIAEVLPPEYPGVVPSRNPAAVTEALARQMWADDFVGLRRHFLNQFTLEKHLERLAAAFHRLEVDDPTDLTEFAWGWAGGRSGR</sequence>
<dbReference type="Gene3D" id="3.40.50.2000">
    <property type="entry name" value="Glycogen Phosphorylase B"/>
    <property type="match status" value="2"/>
</dbReference>
<dbReference type="EMBL" id="JAAKYA010000077">
    <property type="protein sequence ID" value="NGO39925.1"/>
    <property type="molecule type" value="Genomic_DNA"/>
</dbReference>
<feature type="domain" description="Glycosyl transferase family 1" evidence="4">
    <location>
        <begin position="217"/>
        <end position="373"/>
    </location>
</feature>
<dbReference type="GO" id="GO:0016757">
    <property type="term" value="F:glycosyltransferase activity"/>
    <property type="evidence" value="ECO:0007669"/>
    <property type="project" value="UniProtKB-KW"/>
</dbReference>
<dbReference type="SUPFAM" id="SSF53756">
    <property type="entry name" value="UDP-Glycosyltransferase/glycogen phosphorylase"/>
    <property type="match status" value="1"/>
</dbReference>
<name>A0A6M1RTD7_9BACT</name>
<dbReference type="InterPro" id="IPR001296">
    <property type="entry name" value="Glyco_trans_1"/>
</dbReference>
<dbReference type="RefSeq" id="WP_165108236.1">
    <property type="nucleotide sequence ID" value="NZ_JAAKYA010000077.1"/>
</dbReference>
<reference evidence="5 6" key="1">
    <citation type="submission" date="2020-02" db="EMBL/GenBank/DDBJ databases">
        <title>Draft genome sequence of Limisphaera ngatamarikiensis NGM72.4T, a thermophilic Verrucomicrobia grouped in subdivision 3.</title>
        <authorList>
            <person name="Carere C.R."/>
            <person name="Steen J."/>
            <person name="Hugenholtz P."/>
            <person name="Stott M.B."/>
        </authorList>
    </citation>
    <scope>NUCLEOTIDE SEQUENCE [LARGE SCALE GENOMIC DNA]</scope>
    <source>
        <strain evidence="5 6">NGM72.4</strain>
    </source>
</reference>
<evidence type="ECO:0000256" key="1">
    <source>
        <dbReference type="ARBA" id="ARBA00009481"/>
    </source>
</evidence>
<dbReference type="PANTHER" id="PTHR12526:SF640">
    <property type="entry name" value="COLANIC ACID BIOSYNTHESIS GLYCOSYLTRANSFERASE WCAL-RELATED"/>
    <property type="match status" value="1"/>
</dbReference>
<proteinExistence type="inferred from homology"/>
<keyword evidence="2" id="KW-0328">Glycosyltransferase</keyword>
<organism evidence="5 6">
    <name type="scientific">Limisphaera ngatamarikiensis</name>
    <dbReference type="NCBI Taxonomy" id="1324935"/>
    <lineage>
        <taxon>Bacteria</taxon>
        <taxon>Pseudomonadati</taxon>
        <taxon>Verrucomicrobiota</taxon>
        <taxon>Verrucomicrobiia</taxon>
        <taxon>Limisphaerales</taxon>
        <taxon>Limisphaeraceae</taxon>
        <taxon>Limisphaera</taxon>
    </lineage>
</organism>
<evidence type="ECO:0000313" key="5">
    <source>
        <dbReference type="EMBL" id="NGO39925.1"/>
    </source>
</evidence>
<gene>
    <name evidence="5" type="ORF">G4L39_11060</name>
</gene>
<dbReference type="Pfam" id="PF00534">
    <property type="entry name" value="Glycos_transf_1"/>
    <property type="match status" value="1"/>
</dbReference>
<protein>
    <submittedName>
        <fullName evidence="5">Glycosyltransferase family 4 protein</fullName>
    </submittedName>
</protein>
<dbReference type="Proteomes" id="UP000477311">
    <property type="component" value="Unassembled WGS sequence"/>
</dbReference>
<evidence type="ECO:0000313" key="6">
    <source>
        <dbReference type="Proteomes" id="UP000477311"/>
    </source>
</evidence>
<dbReference type="PANTHER" id="PTHR12526">
    <property type="entry name" value="GLYCOSYLTRANSFERASE"/>
    <property type="match status" value="1"/>
</dbReference>
<keyword evidence="3 5" id="KW-0808">Transferase</keyword>
<evidence type="ECO:0000256" key="3">
    <source>
        <dbReference type="ARBA" id="ARBA00022679"/>
    </source>
</evidence>
<dbReference type="CDD" id="cd03801">
    <property type="entry name" value="GT4_PimA-like"/>
    <property type="match status" value="1"/>
</dbReference>
<evidence type="ECO:0000256" key="2">
    <source>
        <dbReference type="ARBA" id="ARBA00022676"/>
    </source>
</evidence>
<dbReference type="AlphaFoldDB" id="A0A6M1RTD7"/>
<keyword evidence="6" id="KW-1185">Reference proteome</keyword>
<comment type="caution">
    <text evidence="5">The sequence shown here is derived from an EMBL/GenBank/DDBJ whole genome shotgun (WGS) entry which is preliminary data.</text>
</comment>
<accession>A0A6M1RTD7</accession>
<comment type="similarity">
    <text evidence="1">Belongs to the glycosyltransferase group 1 family. Glycosyltransferase 4 subfamily.</text>
</comment>
<evidence type="ECO:0000259" key="4">
    <source>
        <dbReference type="Pfam" id="PF00534"/>
    </source>
</evidence>